<name>A0A9X6RNM4_HYPEX</name>
<accession>A0A9X6RNM4</accession>
<reference evidence="2" key="1">
    <citation type="submission" date="2017-01" db="EMBL/GenBank/DDBJ databases">
        <title>Comparative genomics of anhydrobiosis in the tardigrade Hypsibius dujardini.</title>
        <authorList>
            <person name="Yoshida Y."/>
            <person name="Koutsovoulos G."/>
            <person name="Laetsch D."/>
            <person name="Stevens L."/>
            <person name="Kumar S."/>
            <person name="Horikawa D."/>
            <person name="Ishino K."/>
            <person name="Komine S."/>
            <person name="Tomita M."/>
            <person name="Blaxter M."/>
            <person name="Arakawa K."/>
        </authorList>
    </citation>
    <scope>NUCLEOTIDE SEQUENCE [LARGE SCALE GENOMIC DNA]</scope>
    <source>
        <strain evidence="2">Z151</strain>
    </source>
</reference>
<sequence>MSGQLDVTDSADLTYLSSQERDDLLQQILNLWISALGSAHTGGLKIRFISESSSASGGRTVTYAISGSTATRSASISQLTSTVHQSFGGLRAKLSGSFGGGSKTVQISGSSSWTVTGGGSMSGSLSGGNQGCWDAGLGCWDAGMLGC</sequence>
<comment type="caution">
    <text evidence="1">The sequence shown here is derived from an EMBL/GenBank/DDBJ whole genome shotgun (WGS) entry which is preliminary data.</text>
</comment>
<proteinExistence type="predicted"/>
<gene>
    <name evidence="1" type="ORF">BV898_18599</name>
</gene>
<dbReference type="Proteomes" id="UP000192578">
    <property type="component" value="Unassembled WGS sequence"/>
</dbReference>
<dbReference type="AlphaFoldDB" id="A0A9X6RNM4"/>
<dbReference type="EMBL" id="MTYJ01000379">
    <property type="protein sequence ID" value="OWA54185.1"/>
    <property type="molecule type" value="Genomic_DNA"/>
</dbReference>
<protein>
    <submittedName>
        <fullName evidence="1">Uncharacterized protein</fullName>
    </submittedName>
</protein>
<evidence type="ECO:0000313" key="2">
    <source>
        <dbReference type="Proteomes" id="UP000192578"/>
    </source>
</evidence>
<organism evidence="1 2">
    <name type="scientific">Hypsibius exemplaris</name>
    <name type="common">Freshwater tardigrade</name>
    <dbReference type="NCBI Taxonomy" id="2072580"/>
    <lineage>
        <taxon>Eukaryota</taxon>
        <taxon>Metazoa</taxon>
        <taxon>Ecdysozoa</taxon>
        <taxon>Tardigrada</taxon>
        <taxon>Eutardigrada</taxon>
        <taxon>Parachela</taxon>
        <taxon>Hypsibioidea</taxon>
        <taxon>Hypsibiidae</taxon>
        <taxon>Hypsibius</taxon>
    </lineage>
</organism>
<keyword evidence="2" id="KW-1185">Reference proteome</keyword>
<dbReference type="OrthoDB" id="10690215at2759"/>
<evidence type="ECO:0000313" key="1">
    <source>
        <dbReference type="EMBL" id="OWA54185.1"/>
    </source>
</evidence>